<organism evidence="2 3">
    <name type="scientific">Citrobacter braakii</name>
    <dbReference type="NCBI Taxonomy" id="57706"/>
    <lineage>
        <taxon>Bacteria</taxon>
        <taxon>Pseudomonadati</taxon>
        <taxon>Pseudomonadota</taxon>
        <taxon>Gammaproteobacteria</taxon>
        <taxon>Enterobacterales</taxon>
        <taxon>Enterobacteriaceae</taxon>
        <taxon>Citrobacter</taxon>
        <taxon>Citrobacter freundii complex</taxon>
    </lineage>
</organism>
<evidence type="ECO:0000313" key="2">
    <source>
        <dbReference type="EMBL" id="OQM39905.1"/>
    </source>
</evidence>
<evidence type="ECO:0000313" key="3">
    <source>
        <dbReference type="Proteomes" id="UP000192573"/>
    </source>
</evidence>
<dbReference type="Proteomes" id="UP000192573">
    <property type="component" value="Unassembled WGS sequence"/>
</dbReference>
<evidence type="ECO:0000259" key="1">
    <source>
        <dbReference type="Pfam" id="PF12835"/>
    </source>
</evidence>
<gene>
    <name evidence="2" type="ORF">BZK42_21820</name>
</gene>
<sequence>MASLNTWLKRVNAGMPIVHIVFGNRVNSYRQVHIINLERIRKALIFAIKV</sequence>
<dbReference type="EMBL" id="NAEW01000015">
    <property type="protein sequence ID" value="OQM39905.1"/>
    <property type="molecule type" value="Genomic_DNA"/>
</dbReference>
<name>A0A1V8NU13_CITBR</name>
<feature type="domain" description="Integrase catalytic" evidence="1">
    <location>
        <begin position="2"/>
        <end position="49"/>
    </location>
</feature>
<dbReference type="AlphaFoldDB" id="A0A1V8NU13"/>
<dbReference type="InterPro" id="IPR024456">
    <property type="entry name" value="Integrase_catalytic_putative"/>
</dbReference>
<protein>
    <recommendedName>
        <fullName evidence="1">Integrase catalytic domain-containing protein</fullName>
    </recommendedName>
</protein>
<dbReference type="Pfam" id="PF12835">
    <property type="entry name" value="Integrase_1"/>
    <property type="match status" value="1"/>
</dbReference>
<proteinExistence type="predicted"/>
<reference evidence="2 3" key="1">
    <citation type="submission" date="2017-03" db="EMBL/GenBank/DDBJ databases">
        <authorList>
            <person name="Afonso C.L."/>
            <person name="Miller P.J."/>
            <person name="Scott M.A."/>
            <person name="Spackman E."/>
            <person name="Goraichik I."/>
            <person name="Dimitrov K.M."/>
            <person name="Suarez D.L."/>
            <person name="Swayne D.E."/>
        </authorList>
    </citation>
    <scope>NUCLEOTIDE SEQUENCE [LARGE SCALE GENOMIC DNA]</scope>
    <source>
        <strain evidence="2 3">ATCC 51113</strain>
    </source>
</reference>
<comment type="caution">
    <text evidence="2">The sequence shown here is derived from an EMBL/GenBank/DDBJ whole genome shotgun (WGS) entry which is preliminary data.</text>
</comment>
<accession>A0A1V8NU13</accession>